<evidence type="ECO:0000313" key="3">
    <source>
        <dbReference type="Proteomes" id="UP000008177"/>
    </source>
</evidence>
<dbReference type="Proteomes" id="UP000008177">
    <property type="component" value="Unplaced contigs"/>
</dbReference>
<dbReference type="InterPro" id="IPR013968">
    <property type="entry name" value="PKS_KR"/>
</dbReference>
<organism evidence="2 3">
    <name type="scientific">Botryotinia fuckeliana (strain T4)</name>
    <name type="common">Noble rot fungus</name>
    <name type="synonym">Botrytis cinerea</name>
    <dbReference type="NCBI Taxonomy" id="999810"/>
    <lineage>
        <taxon>Eukaryota</taxon>
        <taxon>Fungi</taxon>
        <taxon>Dikarya</taxon>
        <taxon>Ascomycota</taxon>
        <taxon>Pezizomycotina</taxon>
        <taxon>Leotiomycetes</taxon>
        <taxon>Helotiales</taxon>
        <taxon>Sclerotiniaceae</taxon>
        <taxon>Botrytis</taxon>
    </lineage>
</organism>
<dbReference type="PANTHER" id="PTHR43431">
    <property type="entry name" value="OXIDOREDUCTASE, SHORT CHAIN DEHYDROGENASE/REDUCTASE FAMILY (AFU_ORTHOLOGUE AFUA_5G14000)"/>
    <property type="match status" value="1"/>
</dbReference>
<dbReference type="SMR" id="G2YJ80"/>
<dbReference type="Pfam" id="PF08659">
    <property type="entry name" value="KR"/>
    <property type="match status" value="1"/>
</dbReference>
<dbReference type="PANTHER" id="PTHR43431:SF7">
    <property type="entry name" value="OXIDOREDUCTASE, SHORT CHAIN DEHYDROGENASE_REDUCTASE FAMILY (AFU_ORTHOLOGUE AFUA_5G14000)"/>
    <property type="match status" value="1"/>
</dbReference>
<reference evidence="3" key="1">
    <citation type="journal article" date="2011" name="PLoS Genet.">
        <title>Genomic analysis of the necrotrophic fungal pathogens Sclerotinia sclerotiorum and Botrytis cinerea.</title>
        <authorList>
            <person name="Amselem J."/>
            <person name="Cuomo C.A."/>
            <person name="van Kan J.A."/>
            <person name="Viaud M."/>
            <person name="Benito E.P."/>
            <person name="Couloux A."/>
            <person name="Coutinho P.M."/>
            <person name="de Vries R.P."/>
            <person name="Dyer P.S."/>
            <person name="Fillinger S."/>
            <person name="Fournier E."/>
            <person name="Gout L."/>
            <person name="Hahn M."/>
            <person name="Kohn L."/>
            <person name="Lapalu N."/>
            <person name="Plummer K.M."/>
            <person name="Pradier J.M."/>
            <person name="Quevillon E."/>
            <person name="Sharon A."/>
            <person name="Simon A."/>
            <person name="ten Have A."/>
            <person name="Tudzynski B."/>
            <person name="Tudzynski P."/>
            <person name="Wincker P."/>
            <person name="Andrew M."/>
            <person name="Anthouard V."/>
            <person name="Beever R.E."/>
            <person name="Beffa R."/>
            <person name="Benoit I."/>
            <person name="Bouzid O."/>
            <person name="Brault B."/>
            <person name="Chen Z."/>
            <person name="Choquer M."/>
            <person name="Collemare J."/>
            <person name="Cotton P."/>
            <person name="Danchin E.G."/>
            <person name="Da Silva C."/>
            <person name="Gautier A."/>
            <person name="Giraud C."/>
            <person name="Giraud T."/>
            <person name="Gonzalez C."/>
            <person name="Grossetete S."/>
            <person name="Guldener U."/>
            <person name="Henrissat B."/>
            <person name="Howlett B.J."/>
            <person name="Kodira C."/>
            <person name="Kretschmer M."/>
            <person name="Lappartient A."/>
            <person name="Leroch M."/>
            <person name="Levis C."/>
            <person name="Mauceli E."/>
            <person name="Neuveglise C."/>
            <person name="Oeser B."/>
            <person name="Pearson M."/>
            <person name="Poulain J."/>
            <person name="Poussereau N."/>
            <person name="Quesneville H."/>
            <person name="Rascle C."/>
            <person name="Schumacher J."/>
            <person name="Segurens B."/>
            <person name="Sexton A."/>
            <person name="Silva E."/>
            <person name="Sirven C."/>
            <person name="Soanes D.M."/>
            <person name="Talbot N.J."/>
            <person name="Templeton M."/>
            <person name="Yandava C."/>
            <person name="Yarden O."/>
            <person name="Zeng Q."/>
            <person name="Rollins J.A."/>
            <person name="Lebrun M.H."/>
            <person name="Dickman M."/>
        </authorList>
    </citation>
    <scope>NUCLEOTIDE SEQUENCE [LARGE SCALE GENOMIC DNA]</scope>
    <source>
        <strain evidence="3">T4</strain>
    </source>
</reference>
<dbReference type="AlphaFoldDB" id="G2YJ80"/>
<feature type="domain" description="Ketoreductase (KR)" evidence="1">
    <location>
        <begin position="5"/>
        <end position="97"/>
    </location>
</feature>
<evidence type="ECO:0000259" key="1">
    <source>
        <dbReference type="Pfam" id="PF08659"/>
    </source>
</evidence>
<gene>
    <name evidence="2" type="ORF">BofuT4_P020730.1</name>
</gene>
<dbReference type="STRING" id="999810.G2YJ80"/>
<evidence type="ECO:0000313" key="2">
    <source>
        <dbReference type="EMBL" id="CCD51767.1"/>
    </source>
</evidence>
<dbReference type="InterPro" id="IPR036291">
    <property type="entry name" value="NAD(P)-bd_dom_sf"/>
</dbReference>
<dbReference type="InParanoid" id="G2YJ80"/>
<proteinExistence type="predicted"/>
<dbReference type="Gene3D" id="3.40.50.720">
    <property type="entry name" value="NAD(P)-binding Rossmann-like Domain"/>
    <property type="match status" value="1"/>
</dbReference>
<sequence length="175" mass="19513">MSAPTLVVIGSGPGIALAFTKLFAQRKLSKIALLSRYSMRLEDDKKAILESVPGMELDIKCWGVDIAKKDIFEKVLAEVSHFGDVSCVLFNAAKVVTSEISKFPGDEIITDFTANFSLLLLFTYVHIALLNVADHVSLEHKYLNPPAIAQKLWDLYQQEKKDWTLDSEVSEGPRQ</sequence>
<dbReference type="SUPFAM" id="SSF51735">
    <property type="entry name" value="NAD(P)-binding Rossmann-fold domains"/>
    <property type="match status" value="1"/>
</dbReference>
<dbReference type="OrthoDB" id="5336600at2759"/>
<name>G2YJ80_BOTF4</name>
<accession>G2YJ80</accession>
<dbReference type="EMBL" id="FQ790337">
    <property type="protein sequence ID" value="CCD51767.1"/>
    <property type="molecule type" value="Genomic_DNA"/>
</dbReference>
<dbReference type="HOGENOM" id="CLU_010194_17_1_1"/>
<protein>
    <recommendedName>
        <fullName evidence="1">Ketoreductase (KR) domain-containing protein</fullName>
    </recommendedName>
</protein>